<evidence type="ECO:0000256" key="13">
    <source>
        <dbReference type="SAM" id="MobiDB-lite"/>
    </source>
</evidence>
<evidence type="ECO:0000313" key="18">
    <source>
        <dbReference type="Proteomes" id="UP000030762"/>
    </source>
</evidence>
<dbReference type="Pfam" id="PF00271">
    <property type="entry name" value="Helicase_C"/>
    <property type="match status" value="1"/>
</dbReference>
<dbReference type="Gene3D" id="3.40.50.300">
    <property type="entry name" value="P-loop containing nucleotide triphosphate hydrolases"/>
    <property type="match status" value="2"/>
</dbReference>
<feature type="short sequence motif" description="Q motif" evidence="12">
    <location>
        <begin position="170"/>
        <end position="198"/>
    </location>
</feature>
<dbReference type="PROSITE" id="PS51192">
    <property type="entry name" value="HELICASE_ATP_BIND_1"/>
    <property type="match status" value="1"/>
</dbReference>
<feature type="domain" description="Helicase C-terminal" evidence="15">
    <location>
        <begin position="397"/>
        <end position="557"/>
    </location>
</feature>
<dbReference type="PROSITE" id="PS51195">
    <property type="entry name" value="Q_MOTIF"/>
    <property type="match status" value="1"/>
</dbReference>
<feature type="compositionally biased region" description="Acidic residues" evidence="13">
    <location>
        <begin position="40"/>
        <end position="51"/>
    </location>
</feature>
<evidence type="ECO:0000256" key="5">
    <source>
        <dbReference type="ARBA" id="ARBA00022801"/>
    </source>
</evidence>
<evidence type="ECO:0000259" key="15">
    <source>
        <dbReference type="PROSITE" id="PS51194"/>
    </source>
</evidence>
<dbReference type="EC" id="3.6.4.13" evidence="1"/>
<keyword evidence="5" id="KW-0378">Hydrolase</keyword>
<dbReference type="PROSITE" id="PS51194">
    <property type="entry name" value="HELICASE_CTER"/>
    <property type="match status" value="1"/>
</dbReference>
<evidence type="ECO:0000256" key="8">
    <source>
        <dbReference type="ARBA" id="ARBA00022840"/>
    </source>
</evidence>
<evidence type="ECO:0000256" key="9">
    <source>
        <dbReference type="ARBA" id="ARBA00022884"/>
    </source>
</evidence>
<dbReference type="InterPro" id="IPR014001">
    <property type="entry name" value="Helicase_ATP-bd"/>
</dbReference>
<keyword evidence="18" id="KW-1185">Reference proteome</keyword>
<keyword evidence="6" id="KW-0347">Helicase</keyword>
<evidence type="ECO:0000256" key="10">
    <source>
        <dbReference type="ARBA" id="ARBA00023594"/>
    </source>
</evidence>
<evidence type="ECO:0000256" key="7">
    <source>
        <dbReference type="ARBA" id="ARBA00022833"/>
    </source>
</evidence>
<evidence type="ECO:0000259" key="16">
    <source>
        <dbReference type="PROSITE" id="PS51195"/>
    </source>
</evidence>
<dbReference type="GO" id="GO:0003724">
    <property type="term" value="F:RNA helicase activity"/>
    <property type="evidence" value="ECO:0007669"/>
    <property type="project" value="UniProtKB-EC"/>
</dbReference>
<feature type="domain" description="Helicase ATP-binding" evidence="14">
    <location>
        <begin position="201"/>
        <end position="386"/>
    </location>
</feature>
<dbReference type="InterPro" id="IPR001650">
    <property type="entry name" value="Helicase_C-like"/>
</dbReference>
<evidence type="ECO:0000256" key="4">
    <source>
        <dbReference type="ARBA" id="ARBA00022771"/>
    </source>
</evidence>
<reference evidence="17 18" key="1">
    <citation type="submission" date="2012-04" db="EMBL/GenBank/DDBJ databases">
        <title>The Genome Sequence of Saprolegnia declina VS20.</title>
        <authorList>
            <consortium name="The Broad Institute Genome Sequencing Platform"/>
            <person name="Russ C."/>
            <person name="Nusbaum C."/>
            <person name="Tyler B."/>
            <person name="van West P."/>
            <person name="Dieguez-Uribeondo J."/>
            <person name="de Bruijn I."/>
            <person name="Tripathy S."/>
            <person name="Jiang R."/>
            <person name="Young S.K."/>
            <person name="Zeng Q."/>
            <person name="Gargeya S."/>
            <person name="Fitzgerald M."/>
            <person name="Haas B."/>
            <person name="Abouelleil A."/>
            <person name="Alvarado L."/>
            <person name="Arachchi H.M."/>
            <person name="Berlin A."/>
            <person name="Chapman S.B."/>
            <person name="Goldberg J."/>
            <person name="Griggs A."/>
            <person name="Gujja S."/>
            <person name="Hansen M."/>
            <person name="Howarth C."/>
            <person name="Imamovic A."/>
            <person name="Larimer J."/>
            <person name="McCowen C."/>
            <person name="Montmayeur A."/>
            <person name="Murphy C."/>
            <person name="Neiman D."/>
            <person name="Pearson M."/>
            <person name="Priest M."/>
            <person name="Roberts A."/>
            <person name="Saif S."/>
            <person name="Shea T."/>
            <person name="Sisk P."/>
            <person name="Sykes S."/>
            <person name="Wortman J."/>
            <person name="Nusbaum C."/>
            <person name="Birren B."/>
        </authorList>
    </citation>
    <scope>NUCLEOTIDE SEQUENCE [LARGE SCALE GENOMIC DNA]</scope>
    <source>
        <strain evidence="17 18">VS20</strain>
    </source>
</reference>
<dbReference type="InterPro" id="IPR011545">
    <property type="entry name" value="DEAD/DEAH_box_helicase_dom"/>
</dbReference>
<evidence type="ECO:0000256" key="3">
    <source>
        <dbReference type="ARBA" id="ARBA00022741"/>
    </source>
</evidence>
<dbReference type="GO" id="GO:0005737">
    <property type="term" value="C:cytoplasm"/>
    <property type="evidence" value="ECO:0007669"/>
    <property type="project" value="UniProtKB-ARBA"/>
</dbReference>
<evidence type="ECO:0000256" key="6">
    <source>
        <dbReference type="ARBA" id="ARBA00022806"/>
    </source>
</evidence>
<dbReference type="SMART" id="SM00487">
    <property type="entry name" value="DEXDc"/>
    <property type="match status" value="1"/>
</dbReference>
<dbReference type="SUPFAM" id="SSF52540">
    <property type="entry name" value="P-loop containing nucleoside triphosphate hydrolases"/>
    <property type="match status" value="2"/>
</dbReference>
<dbReference type="AlphaFoldDB" id="T0PK61"/>
<dbReference type="GO" id="GO:0005634">
    <property type="term" value="C:nucleus"/>
    <property type="evidence" value="ECO:0007669"/>
    <property type="project" value="UniProtKB-ARBA"/>
</dbReference>
<dbReference type="InterPro" id="IPR027417">
    <property type="entry name" value="P-loop_NTPase"/>
</dbReference>
<evidence type="ECO:0000256" key="11">
    <source>
        <dbReference type="ARBA" id="ARBA00047984"/>
    </source>
</evidence>
<dbReference type="InterPro" id="IPR036875">
    <property type="entry name" value="Znf_CCHC_sf"/>
</dbReference>
<dbReference type="RefSeq" id="XP_008620799.1">
    <property type="nucleotide sequence ID" value="XM_008622577.1"/>
</dbReference>
<dbReference type="GO" id="GO:0003723">
    <property type="term" value="F:RNA binding"/>
    <property type="evidence" value="ECO:0007669"/>
    <property type="project" value="UniProtKB-KW"/>
</dbReference>
<dbReference type="FunFam" id="3.40.50.300:FF:000657">
    <property type="entry name" value="Probable ATP-dependent RNA helicase DDX41"/>
    <property type="match status" value="1"/>
</dbReference>
<dbReference type="SUPFAM" id="SSF57756">
    <property type="entry name" value="Retrovirus zinc finger-like domains"/>
    <property type="match status" value="1"/>
</dbReference>
<feature type="domain" description="DEAD-box RNA helicase Q" evidence="16">
    <location>
        <begin position="170"/>
        <end position="198"/>
    </location>
</feature>
<dbReference type="PANTHER" id="PTHR47958">
    <property type="entry name" value="ATP-DEPENDENT RNA HELICASE DBP3"/>
    <property type="match status" value="1"/>
</dbReference>
<dbReference type="GeneID" id="19957097"/>
<dbReference type="InterPro" id="IPR014014">
    <property type="entry name" value="RNA_helicase_DEAD_Q_motif"/>
</dbReference>
<dbReference type="FunFam" id="3.40.50.300:FF:000449">
    <property type="entry name" value="Probable ATP-dependent RNA helicase DDX41"/>
    <property type="match status" value="1"/>
</dbReference>
<evidence type="ECO:0000259" key="14">
    <source>
        <dbReference type="PROSITE" id="PS51192"/>
    </source>
</evidence>
<dbReference type="InParanoid" id="T0PK61"/>
<evidence type="ECO:0000256" key="1">
    <source>
        <dbReference type="ARBA" id="ARBA00012552"/>
    </source>
</evidence>
<dbReference type="CDD" id="cd18787">
    <property type="entry name" value="SF2_C_DEAD"/>
    <property type="match status" value="1"/>
</dbReference>
<dbReference type="FunCoup" id="T0PK61">
    <property type="interactions" value="518"/>
</dbReference>
<accession>T0PK61</accession>
<evidence type="ECO:0000256" key="12">
    <source>
        <dbReference type="PROSITE-ProRule" id="PRU00552"/>
    </source>
</evidence>
<dbReference type="GO" id="GO:0016787">
    <property type="term" value="F:hydrolase activity"/>
    <property type="evidence" value="ECO:0007669"/>
    <property type="project" value="UniProtKB-KW"/>
</dbReference>
<keyword evidence="7" id="KW-0862">Zinc</keyword>
<organism evidence="17 18">
    <name type="scientific">Saprolegnia diclina (strain VS20)</name>
    <dbReference type="NCBI Taxonomy" id="1156394"/>
    <lineage>
        <taxon>Eukaryota</taxon>
        <taxon>Sar</taxon>
        <taxon>Stramenopiles</taxon>
        <taxon>Oomycota</taxon>
        <taxon>Saprolegniomycetes</taxon>
        <taxon>Saprolegniales</taxon>
        <taxon>Saprolegniaceae</taxon>
        <taxon>Saprolegnia</taxon>
    </lineage>
</organism>
<dbReference type="GO" id="GO:0005524">
    <property type="term" value="F:ATP binding"/>
    <property type="evidence" value="ECO:0007669"/>
    <property type="project" value="UniProtKB-KW"/>
</dbReference>
<name>T0PK61_SAPDV</name>
<dbReference type="STRING" id="1156394.T0PK61"/>
<feature type="region of interest" description="Disordered" evidence="13">
    <location>
        <begin position="1"/>
        <end position="72"/>
    </location>
</feature>
<evidence type="ECO:0000313" key="17">
    <source>
        <dbReference type="EMBL" id="EQC25774.1"/>
    </source>
</evidence>
<dbReference type="OrthoDB" id="196131at2759"/>
<proteinExistence type="inferred from homology"/>
<keyword evidence="3" id="KW-0547">Nucleotide-binding</keyword>
<dbReference type="eggNOG" id="KOG0341">
    <property type="taxonomic scope" value="Eukaryota"/>
</dbReference>
<dbReference type="VEuPathDB" id="FungiDB:SDRG_16370"/>
<dbReference type="Proteomes" id="UP000030762">
    <property type="component" value="Unassembled WGS sequence"/>
</dbReference>
<keyword evidence="2" id="KW-0479">Metal-binding</keyword>
<dbReference type="SMART" id="SM00490">
    <property type="entry name" value="HELICc"/>
    <property type="match status" value="1"/>
</dbReference>
<dbReference type="Pfam" id="PF00270">
    <property type="entry name" value="DEAD"/>
    <property type="match status" value="1"/>
</dbReference>
<comment type="catalytic activity">
    <reaction evidence="11">
        <text>ATP + H2O = ADP + phosphate + H(+)</text>
        <dbReference type="Rhea" id="RHEA:13065"/>
        <dbReference type="ChEBI" id="CHEBI:15377"/>
        <dbReference type="ChEBI" id="CHEBI:15378"/>
        <dbReference type="ChEBI" id="CHEBI:30616"/>
        <dbReference type="ChEBI" id="CHEBI:43474"/>
        <dbReference type="ChEBI" id="CHEBI:456216"/>
        <dbReference type="EC" id="3.6.4.13"/>
    </reaction>
</comment>
<sequence>MLGTMDDGLYVPLKKRRQEEEARRLQRRKLVHEKLRQVDGEESDEAPEASDEAPGPQPDEVLEAAPARSTMSLIDQSFEMKKRREEAGVDEDIRVQTTSEVQLLHEASQVQKAALVSAAERAEGIRYTESMTTTWTPPRHIARMTEDDCENVRKKWHILVDGDDIPPPIKSFADMRFPPAILAALKAKNIVRPTPIQVQAIPCILSGRDIIGIAFTGSGKTMTFTLPLVLRALEQEVKMPIVAREGPFGVILGPSRELMRQTFEIVQHFTSALFKGGFPELRSILCIGGQDKREQLDLIFKAGVHIVVATPGRLKDFLNSKKMTLDLCEYICLDEGDRMLDLGFDEEVAAIFNHFKSQRQTLLFSATMPQKFQDFAKQVLVRPILVNVGRAGAANLDVLQEVEYVKQEAKIVYLLECLQKTAPPVLIFCERKGDVDDIHEYLLLKGVAAVSIHGGKDQVERNAAIDAFKVGAKDVLVATDIAAKGLDFPDIQHVINFDMPTEIENYVHRIGRTGRCGKTGVATTFINKNVPESALLDLKHLLVEAKQRVPPVLSALEDPMETSQANATGSKGCAFCGGLGHRITDCPKLDANARKINAGRRDYLGGQSAGYGGDNMG</sequence>
<keyword evidence="4" id="KW-0863">Zinc-finger</keyword>
<evidence type="ECO:0000256" key="2">
    <source>
        <dbReference type="ARBA" id="ARBA00022723"/>
    </source>
</evidence>
<keyword evidence="9" id="KW-0694">RNA-binding</keyword>
<keyword evidence="8" id="KW-0067">ATP-binding</keyword>
<protein>
    <recommendedName>
        <fullName evidence="1">RNA helicase</fullName>
        <ecNumber evidence="1">3.6.4.13</ecNumber>
    </recommendedName>
</protein>
<dbReference type="GO" id="GO:0008270">
    <property type="term" value="F:zinc ion binding"/>
    <property type="evidence" value="ECO:0007669"/>
    <property type="project" value="UniProtKB-KW"/>
</dbReference>
<dbReference type="EMBL" id="JH767256">
    <property type="protein sequence ID" value="EQC25774.1"/>
    <property type="molecule type" value="Genomic_DNA"/>
</dbReference>
<comment type="similarity">
    <text evidence="10">Belongs to the DEAD box helicase family. DDX41 subfamily.</text>
</comment>
<gene>
    <name evidence="17" type="ORF">SDRG_16370</name>
</gene>
<dbReference type="OMA" id="FKTIWTL"/>